<accession>A0A4R8VAV7</accession>
<keyword evidence="2" id="KW-1185">Reference proteome</keyword>
<evidence type="ECO:0000313" key="2">
    <source>
        <dbReference type="Proteomes" id="UP000298488"/>
    </source>
</evidence>
<proteinExistence type="predicted"/>
<dbReference type="RefSeq" id="WP_104095348.1">
    <property type="nucleotide sequence ID" value="NZ_JACHBP010000001.1"/>
</dbReference>
<dbReference type="GO" id="GO:0016740">
    <property type="term" value="F:transferase activity"/>
    <property type="evidence" value="ECO:0007669"/>
    <property type="project" value="UniProtKB-KW"/>
</dbReference>
<dbReference type="OrthoDB" id="9809622at2"/>
<dbReference type="Gene3D" id="3.40.50.2000">
    <property type="entry name" value="Glycogen Phosphorylase B"/>
    <property type="match status" value="1"/>
</dbReference>
<name>A0A4R8VAV7_9MICO</name>
<sequence>MRLVPERLLGQVLPRAYRFDPRELPPAPQAPAAPRRLYITPANFAGQGWQWAHAITEHVPDAAAVNMAVRSGDGFAHPTDYSVPLGFYTASRRWQRRERDIVSRGFTHVLVEAERHPFGAVLDETVSSQVRRLIRHGVGVVMLCHGTDIRLPSRHAAANPDSPFLGSLAEAAPSLERVAARNRRLLDELGLPVLVTTPDLILDVPYAHWLPSIIEPERWATASGVLQRTRPVVVHAPSSAATKGSQQIDPILSRLDAEGVISYRRVFGVPFSEMPGLYADSDIVVDQISFGDYGVVALEAMAAGRVVVSHVSPHARSQVLGATGFEVPVVEATAARLDEVVRGIVTDRQRYREVARQAVDFVTEIHDGRRSAGILAEYLR</sequence>
<evidence type="ECO:0000313" key="1">
    <source>
        <dbReference type="EMBL" id="TFB79476.1"/>
    </source>
</evidence>
<dbReference type="AlphaFoldDB" id="A0A4R8VAV7"/>
<organism evidence="1 2">
    <name type="scientific">Terrimesophilobacter mesophilus</name>
    <dbReference type="NCBI Taxonomy" id="433647"/>
    <lineage>
        <taxon>Bacteria</taxon>
        <taxon>Bacillati</taxon>
        <taxon>Actinomycetota</taxon>
        <taxon>Actinomycetes</taxon>
        <taxon>Micrococcales</taxon>
        <taxon>Microbacteriaceae</taxon>
        <taxon>Terrimesophilobacter</taxon>
    </lineage>
</organism>
<dbReference type="Proteomes" id="UP000298488">
    <property type="component" value="Unassembled WGS sequence"/>
</dbReference>
<comment type="caution">
    <text evidence="1">The sequence shown here is derived from an EMBL/GenBank/DDBJ whole genome shotgun (WGS) entry which is preliminary data.</text>
</comment>
<gene>
    <name evidence="1" type="ORF">E3N84_05055</name>
</gene>
<dbReference type="SUPFAM" id="SSF53756">
    <property type="entry name" value="UDP-Glycosyltransferase/glycogen phosphorylase"/>
    <property type="match status" value="1"/>
</dbReference>
<reference evidence="1 2" key="1">
    <citation type="submission" date="2019-03" db="EMBL/GenBank/DDBJ databases">
        <title>Genomics of glacier-inhabiting Cryobacterium strains.</title>
        <authorList>
            <person name="Liu Q."/>
            <person name="Xin Y.-H."/>
        </authorList>
    </citation>
    <scope>NUCLEOTIDE SEQUENCE [LARGE SCALE GENOMIC DNA]</scope>
    <source>
        <strain evidence="1 2">CGMCC 1.10440</strain>
    </source>
</reference>
<keyword evidence="1" id="KW-0808">Transferase</keyword>
<protein>
    <submittedName>
        <fullName evidence="1">Glycosyltransferase family 1 protein</fullName>
    </submittedName>
</protein>
<dbReference type="EMBL" id="SOFI01000003">
    <property type="protein sequence ID" value="TFB79476.1"/>
    <property type="molecule type" value="Genomic_DNA"/>
</dbReference>